<organism evidence="2 3">
    <name type="scientific">Streptomyces cahuitamycinicus</name>
    <dbReference type="NCBI Taxonomy" id="2070367"/>
    <lineage>
        <taxon>Bacteria</taxon>
        <taxon>Bacillati</taxon>
        <taxon>Actinomycetota</taxon>
        <taxon>Actinomycetes</taxon>
        <taxon>Kitasatosporales</taxon>
        <taxon>Streptomycetaceae</taxon>
        <taxon>Streptomyces</taxon>
    </lineage>
</organism>
<name>A0A2N8TN93_9ACTN</name>
<dbReference type="Proteomes" id="UP000235943">
    <property type="component" value="Unassembled WGS sequence"/>
</dbReference>
<evidence type="ECO:0000256" key="1">
    <source>
        <dbReference type="SAM" id="MobiDB-lite"/>
    </source>
</evidence>
<protein>
    <submittedName>
        <fullName evidence="2">Uncharacterized protein</fullName>
    </submittedName>
</protein>
<evidence type="ECO:0000313" key="3">
    <source>
        <dbReference type="Proteomes" id="UP000235943"/>
    </source>
</evidence>
<dbReference type="EMBL" id="POUC01000140">
    <property type="protein sequence ID" value="PNG20494.1"/>
    <property type="molecule type" value="Genomic_DNA"/>
</dbReference>
<feature type="region of interest" description="Disordered" evidence="1">
    <location>
        <begin position="1"/>
        <end position="60"/>
    </location>
</feature>
<gene>
    <name evidence="2" type="ORF">C1J00_19975</name>
</gene>
<dbReference type="AlphaFoldDB" id="A0A2N8TN93"/>
<sequence>MPVSGVGCVPLQGGGGRRRDGRPSARAQPGARGAGERRRRGGCACPTAAGRVTDRSEQRT</sequence>
<reference evidence="2 3" key="1">
    <citation type="submission" date="2018-01" db="EMBL/GenBank/DDBJ databases">
        <title>Draft genome sequence of Streptomyces sp. 13K301.</title>
        <authorList>
            <person name="Sahin N."/>
            <person name="Saygin H."/>
            <person name="Ay H."/>
        </authorList>
    </citation>
    <scope>NUCLEOTIDE SEQUENCE [LARGE SCALE GENOMIC DNA]</scope>
    <source>
        <strain evidence="2 3">13K301</strain>
    </source>
</reference>
<proteinExistence type="predicted"/>
<evidence type="ECO:0000313" key="2">
    <source>
        <dbReference type="EMBL" id="PNG20494.1"/>
    </source>
</evidence>
<accession>A0A2N8TN93</accession>
<keyword evidence="3" id="KW-1185">Reference proteome</keyword>
<comment type="caution">
    <text evidence="2">The sequence shown here is derived from an EMBL/GenBank/DDBJ whole genome shotgun (WGS) entry which is preliminary data.</text>
</comment>